<evidence type="ECO:0000256" key="5">
    <source>
        <dbReference type="ARBA" id="ARBA00022737"/>
    </source>
</evidence>
<dbReference type="PROSITE" id="PS00518">
    <property type="entry name" value="ZF_RING_1"/>
    <property type="match status" value="1"/>
</dbReference>
<dbReference type="InterPro" id="IPR044066">
    <property type="entry name" value="TRIAD_supradom"/>
</dbReference>
<dbReference type="Proteomes" id="UP001476247">
    <property type="component" value="Unassembled WGS sequence"/>
</dbReference>
<evidence type="ECO:0000313" key="12">
    <source>
        <dbReference type="EMBL" id="GAA5799692.1"/>
    </source>
</evidence>
<dbReference type="Pfam" id="PF01485">
    <property type="entry name" value="IBR"/>
    <property type="match status" value="2"/>
</dbReference>
<keyword evidence="7" id="KW-0833">Ubl conjugation pathway</keyword>
<evidence type="ECO:0000259" key="11">
    <source>
        <dbReference type="PROSITE" id="PS51873"/>
    </source>
</evidence>
<feature type="domain" description="RING-type" evidence="11">
    <location>
        <begin position="9"/>
        <end position="220"/>
    </location>
</feature>
<sequence>MGTENAWIVVSECIVCLNPTDENKMFETGKCDHLVCLDCLRRYFNNALKDDRYTSYIYIECPSDACKETFESFKVLHDIFSSKEAEDWWNSAISSKAYIANKITCPMENCKAIFDADTKLTKECKFTECYECHRGFCMTCQTAWHPDVIKVFDDKEAEKKTLQEAERHNWRRCPTCGHLIERKGGCNTIYCRCGGFFCYNCGAKQCHCGSNHPQVNLRNARHINLPPPPPLRYRRN</sequence>
<evidence type="ECO:0000256" key="7">
    <source>
        <dbReference type="ARBA" id="ARBA00022786"/>
    </source>
</evidence>
<evidence type="ECO:0000256" key="1">
    <source>
        <dbReference type="ARBA" id="ARBA00001798"/>
    </source>
</evidence>
<organism evidence="12 13">
    <name type="scientific">Helicostylum pulchrum</name>
    <dbReference type="NCBI Taxonomy" id="562976"/>
    <lineage>
        <taxon>Eukaryota</taxon>
        <taxon>Fungi</taxon>
        <taxon>Fungi incertae sedis</taxon>
        <taxon>Mucoromycota</taxon>
        <taxon>Mucoromycotina</taxon>
        <taxon>Mucoromycetes</taxon>
        <taxon>Mucorales</taxon>
        <taxon>Mucorineae</taxon>
        <taxon>Mucoraceae</taxon>
        <taxon>Helicostylum</taxon>
    </lineage>
</organism>
<reference evidence="12 13" key="1">
    <citation type="submission" date="2024-04" db="EMBL/GenBank/DDBJ databases">
        <title>genome sequences of Mucor flavus KT1a and Helicostylum pulchrum KT1b strains isolation_sourced from the surface of a dry-aged beef.</title>
        <authorList>
            <person name="Toyotome T."/>
            <person name="Hosono M."/>
            <person name="Torimaru M."/>
            <person name="Fukuda K."/>
            <person name="Mikami N."/>
        </authorList>
    </citation>
    <scope>NUCLEOTIDE SEQUENCE [LARGE SCALE GENOMIC DNA]</scope>
    <source>
        <strain evidence="12 13">KT1b</strain>
    </source>
</reference>
<evidence type="ECO:0000256" key="3">
    <source>
        <dbReference type="ARBA" id="ARBA00022679"/>
    </source>
</evidence>
<dbReference type="PROSITE" id="PS51873">
    <property type="entry name" value="TRIAD"/>
    <property type="match status" value="1"/>
</dbReference>
<dbReference type="Gene3D" id="1.20.120.1750">
    <property type="match status" value="1"/>
</dbReference>
<feature type="domain" description="RING-type" evidence="10">
    <location>
        <begin position="13"/>
        <end position="64"/>
    </location>
</feature>
<evidence type="ECO:0000256" key="9">
    <source>
        <dbReference type="PROSITE-ProRule" id="PRU00175"/>
    </source>
</evidence>
<keyword evidence="6 9" id="KW-0863">Zinc-finger</keyword>
<comment type="caution">
    <text evidence="12">The sequence shown here is derived from an EMBL/GenBank/DDBJ whole genome shotgun (WGS) entry which is preliminary data.</text>
</comment>
<evidence type="ECO:0000256" key="4">
    <source>
        <dbReference type="ARBA" id="ARBA00022723"/>
    </source>
</evidence>
<proteinExistence type="predicted"/>
<dbReference type="Gene3D" id="3.30.40.10">
    <property type="entry name" value="Zinc/RING finger domain, C3HC4 (zinc finger)"/>
    <property type="match status" value="1"/>
</dbReference>
<protein>
    <recommendedName>
        <fullName evidence="2">RBR-type E3 ubiquitin transferase</fullName>
        <ecNumber evidence="2">2.3.2.31</ecNumber>
    </recommendedName>
</protein>
<dbReference type="PROSITE" id="PS50089">
    <property type="entry name" value="ZF_RING_2"/>
    <property type="match status" value="1"/>
</dbReference>
<dbReference type="InterPro" id="IPR001841">
    <property type="entry name" value="Znf_RING"/>
</dbReference>
<dbReference type="InterPro" id="IPR013083">
    <property type="entry name" value="Znf_RING/FYVE/PHD"/>
</dbReference>
<dbReference type="InterPro" id="IPR031127">
    <property type="entry name" value="E3_UB_ligase_RBR"/>
</dbReference>
<keyword evidence="3" id="KW-0808">Transferase</keyword>
<dbReference type="PANTHER" id="PTHR11685">
    <property type="entry name" value="RBR FAMILY RING FINGER AND IBR DOMAIN-CONTAINING"/>
    <property type="match status" value="1"/>
</dbReference>
<gene>
    <name evidence="12" type="ORF">HPULCUR_005109</name>
</gene>
<evidence type="ECO:0000256" key="8">
    <source>
        <dbReference type="ARBA" id="ARBA00022833"/>
    </source>
</evidence>
<evidence type="ECO:0000256" key="6">
    <source>
        <dbReference type="ARBA" id="ARBA00022771"/>
    </source>
</evidence>
<comment type="catalytic activity">
    <reaction evidence="1">
        <text>[E2 ubiquitin-conjugating enzyme]-S-ubiquitinyl-L-cysteine + [acceptor protein]-L-lysine = [E2 ubiquitin-conjugating enzyme]-L-cysteine + [acceptor protein]-N(6)-ubiquitinyl-L-lysine.</text>
        <dbReference type="EC" id="2.3.2.31"/>
    </reaction>
</comment>
<dbReference type="EMBL" id="BAABUJ010000013">
    <property type="protein sequence ID" value="GAA5799692.1"/>
    <property type="molecule type" value="Genomic_DNA"/>
</dbReference>
<dbReference type="SUPFAM" id="SSF57850">
    <property type="entry name" value="RING/U-box"/>
    <property type="match status" value="3"/>
</dbReference>
<accession>A0ABP9XY58</accession>
<dbReference type="CDD" id="cd22584">
    <property type="entry name" value="Rcat_RBR_unk"/>
    <property type="match status" value="1"/>
</dbReference>
<evidence type="ECO:0000313" key="13">
    <source>
        <dbReference type="Proteomes" id="UP001476247"/>
    </source>
</evidence>
<dbReference type="InterPro" id="IPR002867">
    <property type="entry name" value="IBR_dom"/>
</dbReference>
<dbReference type="EC" id="2.3.2.31" evidence="2"/>
<keyword evidence="5" id="KW-0677">Repeat</keyword>
<name>A0ABP9XY58_9FUNG</name>
<keyword evidence="13" id="KW-1185">Reference proteome</keyword>
<evidence type="ECO:0000259" key="10">
    <source>
        <dbReference type="PROSITE" id="PS50089"/>
    </source>
</evidence>
<keyword evidence="4" id="KW-0479">Metal-binding</keyword>
<keyword evidence="8" id="KW-0862">Zinc</keyword>
<dbReference type="InterPro" id="IPR017907">
    <property type="entry name" value="Znf_RING_CS"/>
</dbReference>
<evidence type="ECO:0000256" key="2">
    <source>
        <dbReference type="ARBA" id="ARBA00012251"/>
    </source>
</evidence>